<dbReference type="RefSeq" id="WP_145222389.1">
    <property type="nucleotide sequence ID" value="NZ_CP036269.1"/>
</dbReference>
<keyword evidence="1" id="KW-0472">Membrane</keyword>
<dbReference type="KEGG" id="gaz:Pan241w_57100"/>
<gene>
    <name evidence="3" type="ORF">Pan241w_57100</name>
</gene>
<dbReference type="Gene3D" id="3.30.1360.200">
    <property type="match status" value="1"/>
</dbReference>
<evidence type="ECO:0000313" key="4">
    <source>
        <dbReference type="Proteomes" id="UP000317171"/>
    </source>
</evidence>
<feature type="domain" description="SecDF P1 head subdomain" evidence="2">
    <location>
        <begin position="187"/>
        <end position="282"/>
    </location>
</feature>
<feature type="transmembrane region" description="Helical" evidence="1">
    <location>
        <begin position="111"/>
        <end position="135"/>
    </location>
</feature>
<evidence type="ECO:0000313" key="3">
    <source>
        <dbReference type="EMBL" id="QDT45584.1"/>
    </source>
</evidence>
<sequence length="285" mass="31738">MTDPETPTETIPATPVPEHLLAPLTRSLPVIYFIYLFLILGFVLSTILFLVQFRMEVEPGILLTDSRSGRLAVFVHLARACVFLLLALALHKYTSSLRHIRRNTADALDRYLKASLFLWNTLCISVLLVIGFGIWSYDVSRDPSADFAVGQEIYAGNPQPDAIVEFFLAEMKPGEGLEKRSIEEIDRDVWLPAEPILSNQHFMEAQVGMDPEQMPLVTLKLNEEGAAIIRKASREHVDKPLAVVVDGEVIMAPIIRAPMGAEVMITGIKTMDEAKRIARSLSGNK</sequence>
<keyword evidence="1" id="KW-0812">Transmembrane</keyword>
<feature type="transmembrane region" description="Helical" evidence="1">
    <location>
        <begin position="30"/>
        <end position="51"/>
    </location>
</feature>
<protein>
    <submittedName>
        <fullName evidence="3">Preprotein translocase subunit SecD</fullName>
    </submittedName>
</protein>
<keyword evidence="1" id="KW-1133">Transmembrane helix</keyword>
<dbReference type="EMBL" id="CP036269">
    <property type="protein sequence ID" value="QDT45584.1"/>
    <property type="molecule type" value="Genomic_DNA"/>
</dbReference>
<dbReference type="Pfam" id="PF22599">
    <property type="entry name" value="SecDF_P1_head"/>
    <property type="match status" value="1"/>
</dbReference>
<accession>A0A517RP00</accession>
<evidence type="ECO:0000256" key="1">
    <source>
        <dbReference type="SAM" id="Phobius"/>
    </source>
</evidence>
<dbReference type="Proteomes" id="UP000317171">
    <property type="component" value="Chromosome"/>
</dbReference>
<proteinExistence type="predicted"/>
<dbReference type="AlphaFoldDB" id="A0A517RP00"/>
<keyword evidence="4" id="KW-1185">Reference proteome</keyword>
<organism evidence="3 4">
    <name type="scientific">Gimesia alba</name>
    <dbReference type="NCBI Taxonomy" id="2527973"/>
    <lineage>
        <taxon>Bacteria</taxon>
        <taxon>Pseudomonadati</taxon>
        <taxon>Planctomycetota</taxon>
        <taxon>Planctomycetia</taxon>
        <taxon>Planctomycetales</taxon>
        <taxon>Planctomycetaceae</taxon>
        <taxon>Gimesia</taxon>
    </lineage>
</organism>
<dbReference type="OrthoDB" id="290851at2"/>
<feature type="transmembrane region" description="Helical" evidence="1">
    <location>
        <begin position="71"/>
        <end position="90"/>
    </location>
</feature>
<reference evidence="3 4" key="1">
    <citation type="submission" date="2019-02" db="EMBL/GenBank/DDBJ databases">
        <title>Deep-cultivation of Planctomycetes and their phenomic and genomic characterization uncovers novel biology.</title>
        <authorList>
            <person name="Wiegand S."/>
            <person name="Jogler M."/>
            <person name="Boedeker C."/>
            <person name="Pinto D."/>
            <person name="Vollmers J."/>
            <person name="Rivas-Marin E."/>
            <person name="Kohn T."/>
            <person name="Peeters S.H."/>
            <person name="Heuer A."/>
            <person name="Rast P."/>
            <person name="Oberbeckmann S."/>
            <person name="Bunk B."/>
            <person name="Jeske O."/>
            <person name="Meyerdierks A."/>
            <person name="Storesund J.E."/>
            <person name="Kallscheuer N."/>
            <person name="Luecker S."/>
            <person name="Lage O.M."/>
            <person name="Pohl T."/>
            <person name="Merkel B.J."/>
            <person name="Hornburger P."/>
            <person name="Mueller R.-W."/>
            <person name="Bruemmer F."/>
            <person name="Labrenz M."/>
            <person name="Spormann A.M."/>
            <person name="Op den Camp H."/>
            <person name="Overmann J."/>
            <person name="Amann R."/>
            <person name="Jetten M.S.M."/>
            <person name="Mascher T."/>
            <person name="Medema M.H."/>
            <person name="Devos D.P."/>
            <person name="Kaster A.-K."/>
            <person name="Ovreas L."/>
            <person name="Rohde M."/>
            <person name="Galperin M.Y."/>
            <person name="Jogler C."/>
        </authorList>
    </citation>
    <scope>NUCLEOTIDE SEQUENCE [LARGE SCALE GENOMIC DNA]</scope>
    <source>
        <strain evidence="3 4">Pan241w</strain>
    </source>
</reference>
<name>A0A517RP00_9PLAN</name>
<dbReference type="InterPro" id="IPR054384">
    <property type="entry name" value="SecDF_P1_head"/>
</dbReference>
<evidence type="ECO:0000259" key="2">
    <source>
        <dbReference type="Pfam" id="PF22599"/>
    </source>
</evidence>